<dbReference type="InterPro" id="IPR000073">
    <property type="entry name" value="AB_hydrolase_1"/>
</dbReference>
<gene>
    <name evidence="1" type="ORF">IMCC3088_389</name>
</gene>
<dbReference type="OrthoDB" id="334507at2"/>
<dbReference type="PRINTS" id="PR00111">
    <property type="entry name" value="ABHYDROLASE"/>
</dbReference>
<sequence>MTEVHNVPDYRVFGSGNHTVYLLHGAYGCSDYWTVEAEVLANAGYRVIAWDAPGYGISPLPTAGYSIEYLAQRVADLVRATSAADSHNVILGHSMGGLIAPLATTLVPERVQALIISATVESLGHTSKEFQESFLRERLEPLNNGVTLSEAAARVIQSMLSPNSSGPAIDKVKRVTCETPDDTFKAAITAITQFDGRAVLRDLAVPTLCIAGEYDPVGQPSIMETMAENIPNAEYVCITDAGHYAWAEQTAAFNNAVFNFLNRVYQDV</sequence>
<name>F3L5T6_9GAMM</name>
<dbReference type="Pfam" id="PF00561">
    <property type="entry name" value="Abhydrolase_1"/>
    <property type="match status" value="1"/>
</dbReference>
<dbReference type="InterPro" id="IPR050266">
    <property type="entry name" value="AB_hydrolase_sf"/>
</dbReference>
<dbReference type="Proteomes" id="UP000005615">
    <property type="component" value="Unassembled WGS sequence"/>
</dbReference>
<proteinExistence type="predicted"/>
<accession>F3L5T6</accession>
<dbReference type="PANTHER" id="PTHR43798">
    <property type="entry name" value="MONOACYLGLYCEROL LIPASE"/>
    <property type="match status" value="1"/>
</dbReference>
<dbReference type="AlphaFoldDB" id="F3L5T6"/>
<protein>
    <submittedName>
        <fullName evidence="1">Alpha/beta hydrolase fold-containing protein</fullName>
    </submittedName>
</protein>
<dbReference type="EMBL" id="AEIG01000132">
    <property type="protein sequence ID" value="EGG28307.1"/>
    <property type="molecule type" value="Genomic_DNA"/>
</dbReference>
<evidence type="ECO:0000313" key="1">
    <source>
        <dbReference type="EMBL" id="EGG28307.1"/>
    </source>
</evidence>
<dbReference type="eggNOG" id="COG2267">
    <property type="taxonomic scope" value="Bacteria"/>
</dbReference>
<dbReference type="SUPFAM" id="SSF53474">
    <property type="entry name" value="alpha/beta-Hydrolases"/>
    <property type="match status" value="1"/>
</dbReference>
<evidence type="ECO:0000313" key="2">
    <source>
        <dbReference type="Proteomes" id="UP000005615"/>
    </source>
</evidence>
<dbReference type="InterPro" id="IPR029058">
    <property type="entry name" value="AB_hydrolase_fold"/>
</dbReference>
<dbReference type="InterPro" id="IPR000639">
    <property type="entry name" value="Epox_hydrolase-like"/>
</dbReference>
<dbReference type="GO" id="GO:0016787">
    <property type="term" value="F:hydrolase activity"/>
    <property type="evidence" value="ECO:0007669"/>
    <property type="project" value="UniProtKB-KW"/>
</dbReference>
<dbReference type="STRING" id="2518989.IMCC3088_389"/>
<dbReference type="RefSeq" id="WP_009577230.1">
    <property type="nucleotide sequence ID" value="NZ_AEIG01000132.1"/>
</dbReference>
<reference evidence="1 2" key="1">
    <citation type="journal article" date="2011" name="J. Bacteriol.">
        <title>Genome sequence of strain IMCC3088, a proteorhodopsin-containing marine bacterium belonging to the OM60/NOR5 clade.</title>
        <authorList>
            <person name="Jang Y."/>
            <person name="Oh H.M."/>
            <person name="Kang I."/>
            <person name="Lee K."/>
            <person name="Yang S.J."/>
            <person name="Cho J.C."/>
        </authorList>
    </citation>
    <scope>NUCLEOTIDE SEQUENCE [LARGE SCALE GENOMIC DNA]</scope>
    <source>
        <strain evidence="1 2">IMCC3088</strain>
    </source>
</reference>
<dbReference type="PANTHER" id="PTHR43798:SF33">
    <property type="entry name" value="HYDROLASE, PUTATIVE (AFU_ORTHOLOGUE AFUA_2G14860)-RELATED"/>
    <property type="match status" value="1"/>
</dbReference>
<dbReference type="PRINTS" id="PR00412">
    <property type="entry name" value="EPOXHYDRLASE"/>
</dbReference>
<keyword evidence="2" id="KW-1185">Reference proteome</keyword>
<dbReference type="Gene3D" id="3.40.50.1820">
    <property type="entry name" value="alpha/beta hydrolase"/>
    <property type="match status" value="1"/>
</dbReference>
<organism evidence="1 2">
    <name type="scientific">Aequoribacter fuscus</name>
    <dbReference type="NCBI Taxonomy" id="2518989"/>
    <lineage>
        <taxon>Bacteria</taxon>
        <taxon>Pseudomonadati</taxon>
        <taxon>Pseudomonadota</taxon>
        <taxon>Gammaproteobacteria</taxon>
        <taxon>Cellvibrionales</taxon>
        <taxon>Halieaceae</taxon>
        <taxon>Aequoribacter</taxon>
    </lineage>
</organism>
<keyword evidence="1" id="KW-0378">Hydrolase</keyword>
<dbReference type="GO" id="GO:0016020">
    <property type="term" value="C:membrane"/>
    <property type="evidence" value="ECO:0007669"/>
    <property type="project" value="TreeGrafter"/>
</dbReference>
<comment type="caution">
    <text evidence="1">The sequence shown here is derived from an EMBL/GenBank/DDBJ whole genome shotgun (WGS) entry which is preliminary data.</text>
</comment>